<organism evidence="3 4">
    <name type="scientific">Schizopora paradoxa</name>
    <dbReference type="NCBI Taxonomy" id="27342"/>
    <lineage>
        <taxon>Eukaryota</taxon>
        <taxon>Fungi</taxon>
        <taxon>Dikarya</taxon>
        <taxon>Basidiomycota</taxon>
        <taxon>Agaricomycotina</taxon>
        <taxon>Agaricomycetes</taxon>
        <taxon>Hymenochaetales</taxon>
        <taxon>Schizoporaceae</taxon>
        <taxon>Schizopora</taxon>
    </lineage>
</organism>
<sequence>MMISSLVRIPGIIGVICQAIIAALLIIRTYAIYEKSLRILLLLVLVGIPSVVFSMNALIKTDTLHEEISNTFWGDNSAPVTLSPNLTCFLVPSLLNKHQSLSRFEKSFIVTIAFDTLIFLLAFSRMIQTYKFSWSRSNLLKPSFSMVLLRDGCILFAALLVSHVNNLAFFESSWNNFDGSPSALRNPFNHVVVVSSGTNCELTHAISVVLVSRMVFNLREIGTEVYEGTQEFQTRLGRSVRDIEFRAPTSIAPTSIGDNSPDDSRHDEMSGVEWKA</sequence>
<protein>
    <submittedName>
        <fullName evidence="3">Uncharacterized protein</fullName>
    </submittedName>
</protein>
<keyword evidence="2" id="KW-0472">Membrane</keyword>
<feature type="transmembrane region" description="Helical" evidence="2">
    <location>
        <begin position="107"/>
        <end position="127"/>
    </location>
</feature>
<keyword evidence="4" id="KW-1185">Reference proteome</keyword>
<accession>A0A0H2RW25</accession>
<keyword evidence="2" id="KW-1133">Transmembrane helix</keyword>
<feature type="region of interest" description="Disordered" evidence="1">
    <location>
        <begin position="251"/>
        <end position="276"/>
    </location>
</feature>
<evidence type="ECO:0000256" key="1">
    <source>
        <dbReference type="SAM" id="MobiDB-lite"/>
    </source>
</evidence>
<feature type="transmembrane region" description="Helical" evidence="2">
    <location>
        <begin position="39"/>
        <end position="58"/>
    </location>
</feature>
<name>A0A0H2RW25_9AGAM</name>
<dbReference type="STRING" id="27342.A0A0H2RW25"/>
<keyword evidence="2" id="KW-0812">Transmembrane</keyword>
<dbReference type="Proteomes" id="UP000053477">
    <property type="component" value="Unassembled WGS sequence"/>
</dbReference>
<evidence type="ECO:0000313" key="3">
    <source>
        <dbReference type="EMBL" id="KLO15827.1"/>
    </source>
</evidence>
<dbReference type="AlphaFoldDB" id="A0A0H2RW25"/>
<feature type="transmembrane region" description="Helical" evidence="2">
    <location>
        <begin position="147"/>
        <end position="170"/>
    </location>
</feature>
<reference evidence="3 4" key="1">
    <citation type="submission" date="2015-04" db="EMBL/GenBank/DDBJ databases">
        <title>Complete genome sequence of Schizopora paradoxa KUC8140, a cosmopolitan wood degrader in East Asia.</title>
        <authorList>
            <consortium name="DOE Joint Genome Institute"/>
            <person name="Min B."/>
            <person name="Park H."/>
            <person name="Jang Y."/>
            <person name="Kim J.-J."/>
            <person name="Kim K.H."/>
            <person name="Pangilinan J."/>
            <person name="Lipzen A."/>
            <person name="Riley R."/>
            <person name="Grigoriev I.V."/>
            <person name="Spatafora J.W."/>
            <person name="Choi I.-G."/>
        </authorList>
    </citation>
    <scope>NUCLEOTIDE SEQUENCE [LARGE SCALE GENOMIC DNA]</scope>
    <source>
        <strain evidence="3 4">KUC8140</strain>
    </source>
</reference>
<proteinExistence type="predicted"/>
<gene>
    <name evidence="3" type="ORF">SCHPADRAFT_244838</name>
</gene>
<feature type="compositionally biased region" description="Basic and acidic residues" evidence="1">
    <location>
        <begin position="262"/>
        <end position="276"/>
    </location>
</feature>
<evidence type="ECO:0000256" key="2">
    <source>
        <dbReference type="SAM" id="Phobius"/>
    </source>
</evidence>
<dbReference type="EMBL" id="KQ085924">
    <property type="protein sequence ID" value="KLO15827.1"/>
    <property type="molecule type" value="Genomic_DNA"/>
</dbReference>
<evidence type="ECO:0000313" key="4">
    <source>
        <dbReference type="Proteomes" id="UP000053477"/>
    </source>
</evidence>
<dbReference type="InParanoid" id="A0A0H2RW25"/>
<feature type="transmembrane region" description="Helical" evidence="2">
    <location>
        <begin position="6"/>
        <end position="27"/>
    </location>
</feature>